<dbReference type="OrthoDB" id="9798415at2"/>
<feature type="transmembrane region" description="Helical" evidence="8">
    <location>
        <begin position="338"/>
        <end position="357"/>
    </location>
</feature>
<feature type="transmembrane region" description="Helical" evidence="8">
    <location>
        <begin position="362"/>
        <end position="381"/>
    </location>
</feature>
<feature type="transmembrane region" description="Helical" evidence="8">
    <location>
        <begin position="984"/>
        <end position="1005"/>
    </location>
</feature>
<keyword evidence="5 8" id="KW-0812">Transmembrane</keyword>
<dbReference type="GO" id="GO:0008324">
    <property type="term" value="F:monoatomic cation transmembrane transporter activity"/>
    <property type="evidence" value="ECO:0007669"/>
    <property type="project" value="InterPro"/>
</dbReference>
<dbReference type="RefSeq" id="WP_028310753.1">
    <property type="nucleotide sequence ID" value="NZ_AXWS01000007.1"/>
</dbReference>
<dbReference type="InterPro" id="IPR001036">
    <property type="entry name" value="Acrflvin-R"/>
</dbReference>
<feature type="transmembrane region" description="Helical" evidence="8">
    <location>
        <begin position="935"/>
        <end position="956"/>
    </location>
</feature>
<dbReference type="Gene3D" id="3.30.70.1430">
    <property type="entry name" value="Multidrug efflux transporter AcrB pore domain"/>
    <property type="match status" value="2"/>
</dbReference>
<proteinExistence type="inferred from homology"/>
<dbReference type="GO" id="GO:0042910">
    <property type="term" value="F:xenobiotic transmembrane transporter activity"/>
    <property type="evidence" value="ECO:0007669"/>
    <property type="project" value="TreeGrafter"/>
</dbReference>
<reference evidence="10" key="2">
    <citation type="submission" date="2025-08" db="UniProtKB">
        <authorList>
            <consortium name="RefSeq"/>
        </authorList>
    </citation>
    <scope>IDENTIFICATION</scope>
</reference>
<dbReference type="GO" id="GO:0005886">
    <property type="term" value="C:plasma membrane"/>
    <property type="evidence" value="ECO:0007669"/>
    <property type="project" value="UniProtKB-SubCell"/>
</dbReference>
<dbReference type="InterPro" id="IPR027463">
    <property type="entry name" value="AcrB_DN_DC_subdom"/>
</dbReference>
<evidence type="ECO:0000256" key="1">
    <source>
        <dbReference type="ARBA" id="ARBA00004651"/>
    </source>
</evidence>
<dbReference type="PRINTS" id="PR00702">
    <property type="entry name" value="ACRIFLAVINRP"/>
</dbReference>
<keyword evidence="7 8" id="KW-0472">Membrane</keyword>
<dbReference type="SUPFAM" id="SSF82714">
    <property type="entry name" value="Multidrug efflux transporter AcrB TolC docking domain, DN and DC subdomains"/>
    <property type="match status" value="2"/>
</dbReference>
<feature type="transmembrane region" description="Helical" evidence="8">
    <location>
        <begin position="387"/>
        <end position="409"/>
    </location>
</feature>
<dbReference type="SUPFAM" id="SSF82693">
    <property type="entry name" value="Multidrug efflux transporter AcrB pore domain, PN1, PN2, PC1 and PC2 subdomains"/>
    <property type="match status" value="3"/>
</dbReference>
<dbReference type="PANTHER" id="PTHR32063:SF12">
    <property type="entry name" value="CATION EFFLUX SYSTEM PROTEIN"/>
    <property type="match status" value="1"/>
</dbReference>
<comment type="similarity">
    <text evidence="2">Belongs to the resistance-nodulation-cell division (RND) (TC 2.A.6) family.</text>
</comment>
<dbReference type="Gene3D" id="3.30.70.1440">
    <property type="entry name" value="Multidrug efflux transporter AcrB pore domain"/>
    <property type="match status" value="1"/>
</dbReference>
<comment type="subcellular location">
    <subcellularLocation>
        <location evidence="1">Cell membrane</location>
        <topology evidence="1">Multi-pass membrane protein</topology>
    </subcellularLocation>
</comment>
<protein>
    <submittedName>
        <fullName evidence="10">Efflux RND transporter permease subunit</fullName>
    </submittedName>
</protein>
<accession>A0A8B6X2A8</accession>
<organism evidence="9 10">
    <name type="scientific">Derxia gummosa DSM 723</name>
    <dbReference type="NCBI Taxonomy" id="1121388"/>
    <lineage>
        <taxon>Bacteria</taxon>
        <taxon>Pseudomonadati</taxon>
        <taxon>Pseudomonadota</taxon>
        <taxon>Betaproteobacteria</taxon>
        <taxon>Burkholderiales</taxon>
        <taxon>Alcaligenaceae</taxon>
        <taxon>Derxia</taxon>
    </lineage>
</organism>
<evidence type="ECO:0000256" key="3">
    <source>
        <dbReference type="ARBA" id="ARBA00022448"/>
    </source>
</evidence>
<dbReference type="Pfam" id="PF00873">
    <property type="entry name" value="ACR_tran"/>
    <property type="match status" value="1"/>
</dbReference>
<dbReference type="PANTHER" id="PTHR32063">
    <property type="match status" value="1"/>
</dbReference>
<dbReference type="InterPro" id="IPR004763">
    <property type="entry name" value="CusA-like"/>
</dbReference>
<feature type="transmembrane region" description="Helical" evidence="8">
    <location>
        <begin position="883"/>
        <end position="902"/>
    </location>
</feature>
<evidence type="ECO:0000256" key="5">
    <source>
        <dbReference type="ARBA" id="ARBA00022692"/>
    </source>
</evidence>
<evidence type="ECO:0000256" key="4">
    <source>
        <dbReference type="ARBA" id="ARBA00022475"/>
    </source>
</evidence>
<dbReference type="Gene3D" id="3.30.70.1320">
    <property type="entry name" value="Multidrug efflux transporter AcrB pore domain like"/>
    <property type="match status" value="1"/>
</dbReference>
<keyword evidence="9" id="KW-1185">Reference proteome</keyword>
<dbReference type="Proteomes" id="UP000675920">
    <property type="component" value="Unplaced"/>
</dbReference>
<dbReference type="NCBIfam" id="TIGR00914">
    <property type="entry name" value="2A0601"/>
    <property type="match status" value="1"/>
</dbReference>
<dbReference type="AlphaFoldDB" id="A0A8B6X2A8"/>
<feature type="transmembrane region" description="Helical" evidence="8">
    <location>
        <begin position="1011"/>
        <end position="1035"/>
    </location>
</feature>
<feature type="transmembrane region" description="Helical" evidence="8">
    <location>
        <begin position="455"/>
        <end position="473"/>
    </location>
</feature>
<feature type="transmembrane region" description="Helical" evidence="8">
    <location>
        <begin position="479"/>
        <end position="510"/>
    </location>
</feature>
<name>A0A8B6X2A8_9BURK</name>
<keyword evidence="3" id="KW-0813">Transport</keyword>
<keyword evidence="4" id="KW-1003">Cell membrane</keyword>
<dbReference type="Gene3D" id="3.30.2090.10">
    <property type="entry name" value="Multidrug efflux transporter AcrB TolC docking domain, DN and DC subdomains"/>
    <property type="match status" value="2"/>
</dbReference>
<keyword evidence="6 8" id="KW-1133">Transmembrane helix</keyword>
<evidence type="ECO:0000256" key="8">
    <source>
        <dbReference type="SAM" id="Phobius"/>
    </source>
</evidence>
<evidence type="ECO:0000256" key="6">
    <source>
        <dbReference type="ARBA" id="ARBA00022989"/>
    </source>
</evidence>
<evidence type="ECO:0000256" key="2">
    <source>
        <dbReference type="ARBA" id="ARBA00010942"/>
    </source>
</evidence>
<reference evidence="10" key="1">
    <citation type="journal article" date="2018" name="Res. Microbiol.">
        <title>RND transporters in the living world.</title>
        <authorList>
            <person name="Nikaido H."/>
        </authorList>
    </citation>
    <scope>NUCLEOTIDE SEQUENCE</scope>
</reference>
<sequence>MLDKIVGFALRERLFVLVIAAALVVAGVRAFLNLPIEAFPDVQDVQVQVISQWPGQAPEEVERAITQPVERAMSGVPHMSQLRSVSITGLSVVTMTFSEKTDDYFARQQVLERLGNADLPDGVQPTLAPLTTAVGEVYRYILEGPHDLPVTQLRAVQDWIIAPTIRMVPGVADVNTFGGAVREIQVDVAPAQLARYALRLDDVADAVTKGSGNAGGGWLRYGDEAQVVRSVGNYRTLDDLMATVIASPGGQPVRVGDVATVKDGKRPRSGIVAFNDRDDVIEGIVVMTKGQSAAEVVARIVERVDALNEELAARGYPGVKLVPVYKRTDLIAHTVHTVAENLIVGAVLIVAILILFLRNWRAALVVAAVIPLSLLFAFLLIDLKGVSANLISLGAVDFGIIVDGAVVLVEALMVRFALGQAEHGDHVTPHPGVAFGGPWRVATLRRTVLDMGRPILFAKAIIICAFLPIFTFQRVEGKIFAPVALTLSFALLGALILTMTLVPTLLSFIVQKRDMAETHSEWLHKLQQGYRRWLEAALGHKRKVMHASLVVLALTLASVPFMGSEFLPKLDEGNLWLTVSLPPQTALDKTKEIEREVRRIIRGYPEVGDVITQVGRTDDGTDPKGPNNLEVLAQLKPRGDWRFGDKKSLIADMTTALRRIPGLQTNFSQVIEDNVAEALSGVKGEISIKVTGPDLAILEDQGQRIADIVAGIRGAADVSAIRIGGQAEIDVVPDRARLARYGLGVADVNALVDGALAGKEVSTFYDGEKRFDIVMRVAGDARRDADALRRLPLALPSGGDYGNGATVALGDVADVVVRTGAARIGRERGERSIAVKANLLGRDQGSFVKEAQQKVAAEIHLPPGYRMTWGGQFENQQRAMKRLAVIVPISFLAIFALLFWAFRSIRNALIVLAMTPFTLVGAVAGLWLARLNLSVSAAVGLIAVVGISVQNGVIMIEQMTALMREGKHFAEAIVEGAVERLRPVLMTALMAGLGLLPAALSHGIGSETQRPFATVIVGGIVSATVFTLFLLPVLYRRFGFESDD</sequence>
<feature type="transmembrane region" description="Helical" evidence="8">
    <location>
        <begin position="909"/>
        <end position="929"/>
    </location>
</feature>
<dbReference type="Gene3D" id="1.20.1640.10">
    <property type="entry name" value="Multidrug efflux transporter AcrB transmembrane domain"/>
    <property type="match status" value="2"/>
</dbReference>
<evidence type="ECO:0000256" key="7">
    <source>
        <dbReference type="ARBA" id="ARBA00023136"/>
    </source>
</evidence>
<dbReference type="SUPFAM" id="SSF82866">
    <property type="entry name" value="Multidrug efflux transporter AcrB transmembrane domain"/>
    <property type="match status" value="2"/>
</dbReference>
<evidence type="ECO:0000313" key="9">
    <source>
        <dbReference type="Proteomes" id="UP000675920"/>
    </source>
</evidence>
<evidence type="ECO:0000313" key="10">
    <source>
        <dbReference type="RefSeq" id="WP_028310753.1"/>
    </source>
</evidence>